<evidence type="ECO:0000313" key="10">
    <source>
        <dbReference type="EMBL" id="SHL27201.1"/>
    </source>
</evidence>
<dbReference type="EMBL" id="FRAH01000086">
    <property type="protein sequence ID" value="SHL27201.1"/>
    <property type="molecule type" value="Genomic_DNA"/>
</dbReference>
<feature type="transmembrane region" description="Helical" evidence="9">
    <location>
        <begin position="59"/>
        <end position="81"/>
    </location>
</feature>
<dbReference type="Pfam" id="PF00584">
    <property type="entry name" value="SecE"/>
    <property type="match status" value="1"/>
</dbReference>
<accession>A0A1M6Z9U3</accession>
<keyword evidence="7 9" id="KW-0472">Membrane</keyword>
<evidence type="ECO:0000256" key="9">
    <source>
        <dbReference type="SAM" id="Phobius"/>
    </source>
</evidence>
<dbReference type="AlphaFoldDB" id="A0A1M6Z9U3"/>
<name>A0A1M6Z9U3_9FIRM</name>
<dbReference type="GO" id="GO:0006605">
    <property type="term" value="P:protein targeting"/>
    <property type="evidence" value="ECO:0007669"/>
    <property type="project" value="InterPro"/>
</dbReference>
<evidence type="ECO:0000256" key="3">
    <source>
        <dbReference type="ARBA" id="ARBA00022692"/>
    </source>
</evidence>
<keyword evidence="5 9" id="KW-1133">Transmembrane helix</keyword>
<evidence type="ECO:0000256" key="1">
    <source>
        <dbReference type="ARBA" id="ARBA00004370"/>
    </source>
</evidence>
<evidence type="ECO:0000313" key="11">
    <source>
        <dbReference type="Proteomes" id="UP000183975"/>
    </source>
</evidence>
<dbReference type="InterPro" id="IPR038379">
    <property type="entry name" value="SecE_sf"/>
</dbReference>
<gene>
    <name evidence="10" type="ORF">SAMN02745138_03174</name>
</gene>
<evidence type="ECO:0000256" key="7">
    <source>
        <dbReference type="ARBA" id="ARBA00023136"/>
    </source>
</evidence>
<evidence type="ECO:0000256" key="5">
    <source>
        <dbReference type="ARBA" id="ARBA00022989"/>
    </source>
</evidence>
<dbReference type="RefSeq" id="WP_084730747.1">
    <property type="nucleotide sequence ID" value="NZ_FRAH01000086.1"/>
</dbReference>
<dbReference type="GO" id="GO:0008320">
    <property type="term" value="F:protein transmembrane transporter activity"/>
    <property type="evidence" value="ECO:0007669"/>
    <property type="project" value="InterPro"/>
</dbReference>
<dbReference type="InterPro" id="IPR001901">
    <property type="entry name" value="Translocase_SecE/Sec61-g"/>
</dbReference>
<proteinExistence type="predicted"/>
<dbReference type="GO" id="GO:0009306">
    <property type="term" value="P:protein secretion"/>
    <property type="evidence" value="ECO:0007669"/>
    <property type="project" value="InterPro"/>
</dbReference>
<keyword evidence="3 9" id="KW-0812">Transmembrane</keyword>
<keyword evidence="11" id="KW-1185">Reference proteome</keyword>
<organism evidence="10 11">
    <name type="scientific">Anaerotignum lactatifermentans DSM 14214</name>
    <dbReference type="NCBI Taxonomy" id="1121323"/>
    <lineage>
        <taxon>Bacteria</taxon>
        <taxon>Bacillati</taxon>
        <taxon>Bacillota</taxon>
        <taxon>Clostridia</taxon>
        <taxon>Lachnospirales</taxon>
        <taxon>Anaerotignaceae</taxon>
        <taxon>Anaerotignum</taxon>
    </lineage>
</organism>
<feature type="compositionally biased region" description="Basic and acidic residues" evidence="8">
    <location>
        <begin position="1"/>
        <end position="17"/>
    </location>
</feature>
<keyword evidence="6" id="KW-0811">Translocation</keyword>
<protein>
    <submittedName>
        <fullName evidence="10">Preprotein translocase subunit SecE</fullName>
    </submittedName>
</protein>
<dbReference type="NCBIfam" id="TIGR00964">
    <property type="entry name" value="secE_bact"/>
    <property type="match status" value="1"/>
</dbReference>
<dbReference type="GO" id="GO:0006886">
    <property type="term" value="P:intracellular protein transport"/>
    <property type="evidence" value="ECO:0007669"/>
    <property type="project" value="InterPro"/>
</dbReference>
<keyword evidence="2" id="KW-0813">Transport</keyword>
<keyword evidence="4" id="KW-0653">Protein transport</keyword>
<dbReference type="Gene3D" id="1.20.5.1030">
    <property type="entry name" value="Preprotein translocase secy subunit"/>
    <property type="match status" value="1"/>
</dbReference>
<dbReference type="Proteomes" id="UP000183975">
    <property type="component" value="Unassembled WGS sequence"/>
</dbReference>
<feature type="region of interest" description="Disordered" evidence="8">
    <location>
        <begin position="1"/>
        <end position="31"/>
    </location>
</feature>
<dbReference type="GO" id="GO:0016020">
    <property type="term" value="C:membrane"/>
    <property type="evidence" value="ECO:0007669"/>
    <property type="project" value="UniProtKB-SubCell"/>
</dbReference>
<evidence type="ECO:0000256" key="6">
    <source>
        <dbReference type="ARBA" id="ARBA00023010"/>
    </source>
</evidence>
<evidence type="ECO:0000256" key="4">
    <source>
        <dbReference type="ARBA" id="ARBA00022927"/>
    </source>
</evidence>
<evidence type="ECO:0000256" key="8">
    <source>
        <dbReference type="SAM" id="MobiDB-lite"/>
    </source>
</evidence>
<evidence type="ECO:0000256" key="2">
    <source>
        <dbReference type="ARBA" id="ARBA00022448"/>
    </source>
</evidence>
<dbReference type="InterPro" id="IPR005807">
    <property type="entry name" value="SecE_bac"/>
</dbReference>
<reference evidence="10 11" key="1">
    <citation type="submission" date="2016-11" db="EMBL/GenBank/DDBJ databases">
        <authorList>
            <person name="Jaros S."/>
            <person name="Januszkiewicz K."/>
            <person name="Wedrychowicz H."/>
        </authorList>
    </citation>
    <scope>NUCLEOTIDE SEQUENCE [LARGE SCALE GENOMIC DNA]</scope>
    <source>
        <strain evidence="10 11">DSM 14214</strain>
    </source>
</reference>
<comment type="subcellular location">
    <subcellularLocation>
        <location evidence="1">Membrane</location>
    </subcellularLocation>
</comment>
<sequence length="89" mass="9864">MEEKNMTSPNETKEVKKVTPKQSKHSEGKERDGFADYKAEFKKIVWPGRVDIVKSTATVIVTSLIVGVIITCMDTVFSAGYDTLINLLG</sequence>